<gene>
    <name evidence="2" type="ORF">AVDCRST_MAG78-3480</name>
</gene>
<dbReference type="AlphaFoldDB" id="A0A6J4QQ70"/>
<protein>
    <recommendedName>
        <fullName evidence="1">Methyltransferase domain-containing protein</fullName>
    </recommendedName>
</protein>
<dbReference type="SUPFAM" id="SSF53335">
    <property type="entry name" value="S-adenosyl-L-methionine-dependent methyltransferases"/>
    <property type="match status" value="1"/>
</dbReference>
<sequence length="210" mass="23020">MKLRQRAIDASRAQFGHPTGLWGCAAGLLMARRPSNRRRNAWAVSLLDVRRDDRVLELGFGPGLAIREISRLAAEGYVCGIDHSELMLRWARRRNADGLRRGVVDLRLGSIDELPAFDALFDKILVVNTMVFGSEPVARLTELRRLLRPGGLIALAYQPRGPGATDETAAAKGREIAVALIRARFTEVRLETMRLKPAVVCALGVNGAGT</sequence>
<name>A0A6J4QQ70_9ACTN</name>
<dbReference type="InterPro" id="IPR029063">
    <property type="entry name" value="SAM-dependent_MTases_sf"/>
</dbReference>
<dbReference type="CDD" id="cd02440">
    <property type="entry name" value="AdoMet_MTases"/>
    <property type="match status" value="1"/>
</dbReference>
<dbReference type="Pfam" id="PF13649">
    <property type="entry name" value="Methyltransf_25"/>
    <property type="match status" value="1"/>
</dbReference>
<dbReference type="InterPro" id="IPR041698">
    <property type="entry name" value="Methyltransf_25"/>
</dbReference>
<feature type="domain" description="Methyltransferase" evidence="1">
    <location>
        <begin position="55"/>
        <end position="151"/>
    </location>
</feature>
<evidence type="ECO:0000313" key="2">
    <source>
        <dbReference type="EMBL" id="CAA9451714.1"/>
    </source>
</evidence>
<proteinExistence type="predicted"/>
<dbReference type="EMBL" id="CADCVB010000229">
    <property type="protein sequence ID" value="CAA9451714.1"/>
    <property type="molecule type" value="Genomic_DNA"/>
</dbReference>
<organism evidence="2">
    <name type="scientific">uncultured Rubrobacteraceae bacterium</name>
    <dbReference type="NCBI Taxonomy" id="349277"/>
    <lineage>
        <taxon>Bacteria</taxon>
        <taxon>Bacillati</taxon>
        <taxon>Actinomycetota</taxon>
        <taxon>Rubrobacteria</taxon>
        <taxon>Rubrobacterales</taxon>
        <taxon>Rubrobacteraceae</taxon>
        <taxon>environmental samples</taxon>
    </lineage>
</organism>
<evidence type="ECO:0000259" key="1">
    <source>
        <dbReference type="Pfam" id="PF13649"/>
    </source>
</evidence>
<accession>A0A6J4QQ70</accession>
<dbReference type="Gene3D" id="3.40.50.150">
    <property type="entry name" value="Vaccinia Virus protein VP39"/>
    <property type="match status" value="1"/>
</dbReference>
<reference evidence="2" key="1">
    <citation type="submission" date="2020-02" db="EMBL/GenBank/DDBJ databases">
        <authorList>
            <person name="Meier V. D."/>
        </authorList>
    </citation>
    <scope>NUCLEOTIDE SEQUENCE</scope>
    <source>
        <strain evidence="2">AVDCRST_MAG78</strain>
    </source>
</reference>